<reference evidence="1" key="1">
    <citation type="submission" date="2024-03" db="EMBL/GenBank/DDBJ databases">
        <title>Human intestinal bacterial collection.</title>
        <authorList>
            <person name="Pauvert C."/>
            <person name="Hitch T.C.A."/>
            <person name="Clavel T."/>
        </authorList>
    </citation>
    <scope>NUCLEOTIDE SEQUENCE [LARGE SCALE GENOMIC DNA]</scope>
    <source>
        <strain evidence="1">CLA-AA-H89B</strain>
    </source>
</reference>
<dbReference type="Proteomes" id="UP001546774">
    <property type="component" value="Unassembled WGS sequence"/>
</dbReference>
<sequence>MKEFLQIVYTNQIENTETGDEYFKIFEPFMDRLKEILSDSLYEELEELFNTCAAQNNSFYAVTGMKLAIGIMDGTFVPTC</sequence>
<evidence type="ECO:0000313" key="2">
    <source>
        <dbReference type="Proteomes" id="UP001546774"/>
    </source>
</evidence>
<proteinExistence type="predicted"/>
<evidence type="ECO:0000313" key="1">
    <source>
        <dbReference type="EMBL" id="MEQ2553613.1"/>
    </source>
</evidence>
<comment type="caution">
    <text evidence="1">The sequence shown here is derived from an EMBL/GenBank/DDBJ whole genome shotgun (WGS) entry which is preliminary data.</text>
</comment>
<keyword evidence="2" id="KW-1185">Reference proteome</keyword>
<name>A0ABV1H2A1_9FIRM</name>
<accession>A0ABV1H2A1</accession>
<organism evidence="1 2">
    <name type="scientific">Lachnospira intestinalis</name>
    <dbReference type="NCBI Taxonomy" id="3133158"/>
    <lineage>
        <taxon>Bacteria</taxon>
        <taxon>Bacillati</taxon>
        <taxon>Bacillota</taxon>
        <taxon>Clostridia</taxon>
        <taxon>Lachnospirales</taxon>
        <taxon>Lachnospiraceae</taxon>
        <taxon>Lachnospira</taxon>
    </lineage>
</organism>
<dbReference type="EMBL" id="JBBMFS010000001">
    <property type="protein sequence ID" value="MEQ2553613.1"/>
    <property type="molecule type" value="Genomic_DNA"/>
</dbReference>
<protein>
    <submittedName>
        <fullName evidence="1">Uncharacterized protein</fullName>
    </submittedName>
</protein>
<gene>
    <name evidence="1" type="ORF">WMO37_01100</name>
</gene>